<protein>
    <submittedName>
        <fullName evidence="1">Uncharacterized protein</fullName>
    </submittedName>
</protein>
<keyword evidence="2" id="KW-1185">Reference proteome</keyword>
<organism evidence="1 2">
    <name type="scientific">Vaccinium darrowii</name>
    <dbReference type="NCBI Taxonomy" id="229202"/>
    <lineage>
        <taxon>Eukaryota</taxon>
        <taxon>Viridiplantae</taxon>
        <taxon>Streptophyta</taxon>
        <taxon>Embryophyta</taxon>
        <taxon>Tracheophyta</taxon>
        <taxon>Spermatophyta</taxon>
        <taxon>Magnoliopsida</taxon>
        <taxon>eudicotyledons</taxon>
        <taxon>Gunneridae</taxon>
        <taxon>Pentapetalae</taxon>
        <taxon>asterids</taxon>
        <taxon>Ericales</taxon>
        <taxon>Ericaceae</taxon>
        <taxon>Vaccinioideae</taxon>
        <taxon>Vaccinieae</taxon>
        <taxon>Vaccinium</taxon>
    </lineage>
</organism>
<accession>A0ACB7Z584</accession>
<evidence type="ECO:0000313" key="1">
    <source>
        <dbReference type="EMBL" id="KAH7861011.1"/>
    </source>
</evidence>
<sequence length="325" mass="37816">MLPFQSIQEAEAALGRNMTIGETLWLKYSANKSDYFLYCHNTIFLFIVYTLLPLPYAIAEHLRSYKVDRFKIQPKVKHSLRLMFKCYKHVMTVYTVAVGPLQLCSFPVVQLNGDYGSGDSRMLKYLSHVLKLQEDLKKAIGIRTGLPLPSASEMFWQLLVYVLVEDYTNYWLHRMLHSKWGYDKIHRIHHEFTASFGYAASYAHWAEILIFGFGSLLGPMIVPGHMITLWLWMILRQMEAIETHCGYDFPWTPSKYIPFYGGAEYHDYHHFVGGKSQSNFASVFTYCDYIYGTDKGSRYQKEVFAKLREKSGGKYEISMEDLKAE</sequence>
<gene>
    <name evidence="1" type="ORF">Vadar_020582</name>
</gene>
<comment type="caution">
    <text evidence="1">The sequence shown here is derived from an EMBL/GenBank/DDBJ whole genome shotgun (WGS) entry which is preliminary data.</text>
</comment>
<reference evidence="1 2" key="1">
    <citation type="journal article" date="2021" name="Hortic Res">
        <title>High-quality reference genome and annotation aids understanding of berry development for evergreen blueberry (Vaccinium darrowii).</title>
        <authorList>
            <person name="Yu J."/>
            <person name="Hulse-Kemp A.M."/>
            <person name="Babiker E."/>
            <person name="Staton M."/>
        </authorList>
    </citation>
    <scope>NUCLEOTIDE SEQUENCE [LARGE SCALE GENOMIC DNA]</scope>
    <source>
        <strain evidence="2">cv. NJ 8807/NJ 8810</strain>
        <tissue evidence="1">Young leaf</tissue>
    </source>
</reference>
<name>A0ACB7Z584_9ERIC</name>
<evidence type="ECO:0000313" key="2">
    <source>
        <dbReference type="Proteomes" id="UP000828048"/>
    </source>
</evidence>
<dbReference type="Proteomes" id="UP000828048">
    <property type="component" value="Chromosome 4"/>
</dbReference>
<dbReference type="EMBL" id="CM037154">
    <property type="protein sequence ID" value="KAH7861011.1"/>
    <property type="molecule type" value="Genomic_DNA"/>
</dbReference>
<proteinExistence type="predicted"/>